<dbReference type="EMBL" id="JAATIS010003638">
    <property type="protein sequence ID" value="KAG2463980.1"/>
    <property type="molecule type" value="Genomic_DNA"/>
</dbReference>
<gene>
    <name evidence="7" type="primary">Stard13_1</name>
    <name evidence="7" type="ORF">GTO96_0003016</name>
</gene>
<evidence type="ECO:0000256" key="2">
    <source>
        <dbReference type="ARBA" id="ARBA00022468"/>
    </source>
</evidence>
<evidence type="ECO:0000256" key="4">
    <source>
        <dbReference type="SAM" id="MobiDB-lite"/>
    </source>
</evidence>
<dbReference type="Pfam" id="PF07647">
    <property type="entry name" value="SAM_2"/>
    <property type="match status" value="1"/>
</dbReference>
<evidence type="ECO:0000259" key="6">
    <source>
        <dbReference type="PROSITE" id="PS50848"/>
    </source>
</evidence>
<dbReference type="GO" id="GO:0030036">
    <property type="term" value="P:actin cytoskeleton organization"/>
    <property type="evidence" value="ECO:0007669"/>
    <property type="project" value="TreeGrafter"/>
</dbReference>
<dbReference type="InterPro" id="IPR023393">
    <property type="entry name" value="START-like_dom_sf"/>
</dbReference>
<feature type="region of interest" description="Disordered" evidence="4">
    <location>
        <begin position="178"/>
        <end position="203"/>
    </location>
</feature>
<dbReference type="Gene3D" id="1.10.287.2070">
    <property type="match status" value="1"/>
</dbReference>
<keyword evidence="8" id="KW-1185">Reference proteome</keyword>
<dbReference type="GO" id="GO:0035023">
    <property type="term" value="P:regulation of Rho protein signal transduction"/>
    <property type="evidence" value="ECO:0007669"/>
    <property type="project" value="TreeGrafter"/>
</dbReference>
<accession>A0A8X7X834</accession>
<feature type="domain" description="Rho-GAP" evidence="5">
    <location>
        <begin position="978"/>
        <end position="1179"/>
    </location>
</feature>
<dbReference type="SUPFAM" id="SSF47769">
    <property type="entry name" value="SAM/Pointed domain"/>
    <property type="match status" value="1"/>
</dbReference>
<feature type="non-terminal residue" evidence="7">
    <location>
        <position position="1"/>
    </location>
</feature>
<comment type="subcellular location">
    <subcellularLocation>
        <location evidence="1">Membrane</location>
        <topology evidence="1">Peripheral membrane protein</topology>
    </subcellularLocation>
</comment>
<dbReference type="CDD" id="cd04375">
    <property type="entry name" value="RhoGAP_DLC1"/>
    <property type="match status" value="1"/>
</dbReference>
<dbReference type="GO" id="GO:0005096">
    <property type="term" value="F:GTPase activator activity"/>
    <property type="evidence" value="ECO:0007669"/>
    <property type="project" value="UniProtKB-KW"/>
</dbReference>
<dbReference type="GO" id="GO:0007165">
    <property type="term" value="P:signal transduction"/>
    <property type="evidence" value="ECO:0007669"/>
    <property type="project" value="InterPro"/>
</dbReference>
<feature type="non-terminal residue" evidence="7">
    <location>
        <position position="1421"/>
    </location>
</feature>
<keyword evidence="2" id="KW-0343">GTPase activation</keyword>
<comment type="caution">
    <text evidence="7">The sequence shown here is derived from an EMBL/GenBank/DDBJ whole genome shotgun (WGS) entry which is preliminary data.</text>
</comment>
<dbReference type="InterPro" id="IPR002913">
    <property type="entry name" value="START_lipid-bd_dom"/>
</dbReference>
<feature type="region of interest" description="Disordered" evidence="4">
    <location>
        <begin position="609"/>
        <end position="652"/>
    </location>
</feature>
<dbReference type="Proteomes" id="UP000886611">
    <property type="component" value="Unassembled WGS sequence"/>
</dbReference>
<name>A0A8X7X834_POLSE</name>
<dbReference type="CDD" id="cd09538">
    <property type="entry name" value="SAM_DLC1_2-like"/>
    <property type="match status" value="1"/>
</dbReference>
<evidence type="ECO:0000313" key="7">
    <source>
        <dbReference type="EMBL" id="KAG2463980.1"/>
    </source>
</evidence>
<dbReference type="InterPro" id="IPR008936">
    <property type="entry name" value="Rho_GTPase_activation_prot"/>
</dbReference>
<dbReference type="FunFam" id="3.30.530.20:FF:000009">
    <property type="entry name" value="StAR related lipid transfer domain containing 13"/>
    <property type="match status" value="1"/>
</dbReference>
<keyword evidence="3" id="KW-0597">Phosphoprotein</keyword>
<dbReference type="FunFam" id="1.10.555.10:FF:000007">
    <property type="entry name" value="rho GTPase-activating protein 7 isoform X2"/>
    <property type="match status" value="1"/>
</dbReference>
<evidence type="ECO:0000256" key="3">
    <source>
        <dbReference type="ARBA" id="ARBA00022553"/>
    </source>
</evidence>
<proteinExistence type="predicted"/>
<evidence type="ECO:0000256" key="1">
    <source>
        <dbReference type="ARBA" id="ARBA00004170"/>
    </source>
</evidence>
<dbReference type="SMART" id="SM00324">
    <property type="entry name" value="RhoGAP"/>
    <property type="match status" value="1"/>
</dbReference>
<dbReference type="PANTHER" id="PTHR12659">
    <property type="entry name" value="RHO-TYPE GTPASE ACTIVATING PROTEIN"/>
    <property type="match status" value="1"/>
</dbReference>
<dbReference type="PROSITE" id="PS50848">
    <property type="entry name" value="START"/>
    <property type="match status" value="1"/>
</dbReference>
<protein>
    <submittedName>
        <fullName evidence="7">STA13 protein</fullName>
    </submittedName>
</protein>
<dbReference type="GO" id="GO:0008289">
    <property type="term" value="F:lipid binding"/>
    <property type="evidence" value="ECO:0007669"/>
    <property type="project" value="InterPro"/>
</dbReference>
<reference evidence="7 8" key="1">
    <citation type="journal article" date="2021" name="Cell">
        <title>Tracing the genetic footprints of vertebrate landing in non-teleost ray-finned fishes.</title>
        <authorList>
            <person name="Bi X."/>
            <person name="Wang K."/>
            <person name="Yang L."/>
            <person name="Pan H."/>
            <person name="Jiang H."/>
            <person name="Wei Q."/>
            <person name="Fang M."/>
            <person name="Yu H."/>
            <person name="Zhu C."/>
            <person name="Cai Y."/>
            <person name="He Y."/>
            <person name="Gan X."/>
            <person name="Zeng H."/>
            <person name="Yu D."/>
            <person name="Zhu Y."/>
            <person name="Jiang H."/>
            <person name="Qiu Q."/>
            <person name="Yang H."/>
            <person name="Zhang Y.E."/>
            <person name="Wang W."/>
            <person name="Zhu M."/>
            <person name="He S."/>
            <person name="Zhang G."/>
        </authorList>
    </citation>
    <scope>NUCLEOTIDE SEQUENCE [LARGE SCALE GENOMIC DNA]</scope>
    <source>
        <strain evidence="7">Bchr_013</strain>
    </source>
</reference>
<dbReference type="InterPro" id="IPR001660">
    <property type="entry name" value="SAM"/>
</dbReference>
<feature type="region of interest" description="Disordered" evidence="4">
    <location>
        <begin position="543"/>
        <end position="564"/>
    </location>
</feature>
<dbReference type="SUPFAM" id="SSF55961">
    <property type="entry name" value="Bet v1-like"/>
    <property type="match status" value="1"/>
</dbReference>
<dbReference type="Gene3D" id="3.30.530.20">
    <property type="match status" value="1"/>
</dbReference>
<dbReference type="Gene3D" id="1.10.555.10">
    <property type="entry name" value="Rho GTPase activation protein"/>
    <property type="match status" value="1"/>
</dbReference>
<dbReference type="SUPFAM" id="SSF48350">
    <property type="entry name" value="GTPase activation domain, GAP"/>
    <property type="match status" value="1"/>
</dbReference>
<dbReference type="Pfam" id="PF01852">
    <property type="entry name" value="START"/>
    <property type="match status" value="1"/>
</dbReference>
<dbReference type="PROSITE" id="PS50238">
    <property type="entry name" value="RHOGAP"/>
    <property type="match status" value="1"/>
</dbReference>
<dbReference type="GO" id="GO:0016020">
    <property type="term" value="C:membrane"/>
    <property type="evidence" value="ECO:0007669"/>
    <property type="project" value="UniProtKB-SubCell"/>
</dbReference>
<dbReference type="PANTHER" id="PTHR12659:SF3">
    <property type="entry name" value="STAR-RELATED LIPID TRANSFER PROTEIN 8"/>
    <property type="match status" value="1"/>
</dbReference>
<feature type="compositionally biased region" description="Low complexity" evidence="4">
    <location>
        <begin position="545"/>
        <end position="559"/>
    </location>
</feature>
<feature type="compositionally biased region" description="Polar residues" evidence="4">
    <location>
        <begin position="638"/>
        <end position="648"/>
    </location>
</feature>
<evidence type="ECO:0000313" key="8">
    <source>
        <dbReference type="Proteomes" id="UP000886611"/>
    </source>
</evidence>
<sequence>MAREQQQHLCVSSLELDNCEHAWLPQEHVTGLSGPVPRRPRKMRVIKHKPSAIVFSKGCTWAVVDKASMNIVKDQRDLEDCSPSASTSKENGEPIDCSSAFYQWSMSALTLTGHLCTSGGLWKTGSCGFGFRQPMSRERAIARGRQRGRAFTLAGRWYVENSCVPLLRPARLQTASRTAESAGAAATGDSAREQAQGPPQDAFGVHGAQDTPCHCGAAYVLCSEELALRTVVAPWDAGYARGPCRGGANMLLARMSLRELGNVCGFIQTLDTFQNNQESLLLPAENLIREKKLKMTENSLITLRSGCLAFLNINATPGTFVEVVGLAAISPDFPMCSAVPITSENGVHVECPSTGEVPTRLISSVTGSTTARVRIPGHSTIRELEAKEACDWLRATGFPQYAQLYEDSCFPIDITSVKKDHDFLDRDSVKSLCRRLTTLNKCTSMKLEVHFQRKQHEVLTHPRRLLLLAMEKLPLTPLFFPTQSEDSEEEDVCAISDRWAFQPDSKRWSRLDSLSSPSSPVMQTTLKTAVSRESVLSDLSDLEATSVHSGSSTRGSSDSQVTMTEAYSTLTSRCSECTAVSSPPVLQVAEPSKQLLIVEDQTKKRSRSFLRRIDSFRKKDRNKRTSQIAKPQLPLPESSASLQCTSDESLPGLKPSAFERGGSLFRRKNKTVSKTAANHEKKAVCSSPEIIPQVPSWTAALHNGTDLTEDCVIHLPRDHKPGTFPKSLSIESLCPTPSAELGKWHPDDPSLEMLTQDSGGLQELVRFRPRSSSCTSLCSIYDNVPMALGCPEELLHLNSGDVFEHLDDILQHIHGLQKKIDRWSKRVCPELDESDIELARDVSSLRLEERSMSDVGTAASDFDSTANSLNEAEDMEMRERRDSGVGASLTRPSRKLRWHSFQNSHRPSLNSASLEINRQSAAQLNLLQKFSLLRLTAIMEKYSASNKQAWSWTVPKFMKRSKVPDYKDKNVFGVPPIVNVQRSGQPLPQGIQQAMRYIRSQCLDQVGIFRKSGVKSRIQALRQMNETSPDRVSYEGQSAYDVADMLKQYFRDLPEPIFTAKLTDTFLQIYQCVPKEQRLQAVQAAVILLPDENREVLQTLLYFLSDTASAQDNQMTAGNLAVCLAPSIFHLNICKKENLSPRLVHKRGHIGKPDQKDLNDNMAATQGLGHMITECKKLFQIPHDMMLQSRNSYIAADAHPLPLMNGLEDSRWNYQALLEDAVQGFLKEASEKLKGWVSIPGPGATELAYKKVGDGHPIRLWKVCTEIEAPPAAVLHRLLRERHLWDDDLLHVRVLESLDKNTEIFHYVTDSMAPLPRRDFVVLRTWRSDLPKGACVLAASSVEHSELLLEGGVRAVLLTCRYLVEPSGTGHSRLTYMCRADLRGRSPDWYNKVFGHQCSVEVSRIRDSFPVLTARGPETKV</sequence>
<feature type="region of interest" description="Disordered" evidence="4">
    <location>
        <begin position="856"/>
        <end position="889"/>
    </location>
</feature>
<feature type="compositionally biased region" description="Low complexity" evidence="4">
    <location>
        <begin position="178"/>
        <end position="189"/>
    </location>
</feature>
<feature type="domain" description="START" evidence="6">
    <location>
        <begin position="1207"/>
        <end position="1390"/>
    </location>
</feature>
<organism evidence="7 8">
    <name type="scientific">Polypterus senegalus</name>
    <name type="common">Senegal bichir</name>
    <dbReference type="NCBI Taxonomy" id="55291"/>
    <lineage>
        <taxon>Eukaryota</taxon>
        <taxon>Metazoa</taxon>
        <taxon>Chordata</taxon>
        <taxon>Craniata</taxon>
        <taxon>Vertebrata</taxon>
        <taxon>Euteleostomi</taxon>
        <taxon>Actinopterygii</taxon>
        <taxon>Polypteriformes</taxon>
        <taxon>Polypteridae</taxon>
        <taxon>Polypterus</taxon>
    </lineage>
</organism>
<dbReference type="Pfam" id="PF00620">
    <property type="entry name" value="RhoGAP"/>
    <property type="match status" value="1"/>
</dbReference>
<evidence type="ECO:0000259" key="5">
    <source>
        <dbReference type="PROSITE" id="PS50238"/>
    </source>
</evidence>
<dbReference type="InterPro" id="IPR013761">
    <property type="entry name" value="SAM/pointed_sf"/>
</dbReference>
<dbReference type="SMART" id="SM00234">
    <property type="entry name" value="START"/>
    <property type="match status" value="1"/>
</dbReference>
<dbReference type="InterPro" id="IPR000198">
    <property type="entry name" value="RhoGAP_dom"/>
</dbReference>